<dbReference type="InterPro" id="IPR001279">
    <property type="entry name" value="Metallo-B-lactamas"/>
</dbReference>
<accession>A0A832ZXV9</accession>
<dbReference type="AlphaFoldDB" id="A0A832ZXV9"/>
<feature type="domain" description="Metallo-beta-lactamase" evidence="2">
    <location>
        <begin position="36"/>
        <end position="222"/>
    </location>
</feature>
<organism evidence="3 4">
    <name type="scientific">Methanothermococcus okinawensis</name>
    <dbReference type="NCBI Taxonomy" id="155863"/>
    <lineage>
        <taxon>Archaea</taxon>
        <taxon>Methanobacteriati</taxon>
        <taxon>Methanobacteriota</taxon>
        <taxon>Methanomada group</taxon>
        <taxon>Methanococci</taxon>
        <taxon>Methanococcales</taxon>
        <taxon>Methanococcaceae</taxon>
        <taxon>Methanothermococcus</taxon>
    </lineage>
</organism>
<dbReference type="PANTHER" id="PTHR43546">
    <property type="entry name" value="UPF0173 METAL-DEPENDENT HYDROLASE MJ1163-RELATED"/>
    <property type="match status" value="1"/>
</dbReference>
<dbReference type="SUPFAM" id="SSF56281">
    <property type="entry name" value="Metallo-hydrolase/oxidoreductase"/>
    <property type="match status" value="1"/>
</dbReference>
<evidence type="ECO:0000256" key="1">
    <source>
        <dbReference type="ARBA" id="ARBA00022801"/>
    </source>
</evidence>
<dbReference type="PANTHER" id="PTHR43546:SF9">
    <property type="entry name" value="L-ASCORBATE-6-PHOSPHATE LACTONASE ULAG-RELATED"/>
    <property type="match status" value="1"/>
</dbReference>
<dbReference type="EMBL" id="DQVW01000003">
    <property type="protein sequence ID" value="HIQ31899.1"/>
    <property type="molecule type" value="Genomic_DNA"/>
</dbReference>
<dbReference type="InterPro" id="IPR036866">
    <property type="entry name" value="RibonucZ/Hydroxyglut_hydro"/>
</dbReference>
<gene>
    <name evidence="3" type="ORF">EYH55_00230</name>
</gene>
<proteinExistence type="predicted"/>
<evidence type="ECO:0000313" key="4">
    <source>
        <dbReference type="Proteomes" id="UP000623215"/>
    </source>
</evidence>
<protein>
    <submittedName>
        <fullName evidence="3">MBL fold metallo-hydrolase</fullName>
    </submittedName>
</protein>
<dbReference type="GO" id="GO:0016787">
    <property type="term" value="F:hydrolase activity"/>
    <property type="evidence" value="ECO:0007669"/>
    <property type="project" value="UniProtKB-KW"/>
</dbReference>
<comment type="caution">
    <text evidence="3">The sequence shown here is derived from an EMBL/GenBank/DDBJ whole genome shotgun (WGS) entry which is preliminary data.</text>
</comment>
<dbReference type="InterPro" id="IPR050114">
    <property type="entry name" value="UPF0173_UPF0282_UlaG_hydrolase"/>
</dbReference>
<name>A0A832ZXV9_9EURY</name>
<keyword evidence="1 3" id="KW-0378">Hydrolase</keyword>
<dbReference type="Proteomes" id="UP000623215">
    <property type="component" value="Unassembled WGS sequence"/>
</dbReference>
<dbReference type="Pfam" id="PF12706">
    <property type="entry name" value="Lactamase_B_2"/>
    <property type="match status" value="1"/>
</dbReference>
<reference evidence="3" key="1">
    <citation type="journal article" date="2020" name="ISME J.">
        <title>Gammaproteobacteria mediating utilization of methyl-, sulfur- and petroleum organic compounds in deep ocean hydrothermal plumes.</title>
        <authorList>
            <person name="Zhou Z."/>
            <person name="Liu Y."/>
            <person name="Pan J."/>
            <person name="Cron B.R."/>
            <person name="Toner B.M."/>
            <person name="Anantharaman K."/>
            <person name="Breier J.A."/>
            <person name="Dick G.J."/>
            <person name="Li M."/>
        </authorList>
    </citation>
    <scope>NUCLEOTIDE SEQUENCE</scope>
    <source>
        <strain evidence="3">SZUA-1534</strain>
    </source>
</reference>
<sequence length="265" mass="29445">MLVDIIFLGAGGGRWETIYQNKGTGGFRIHTKKTQLHIDPGPGTLVRMRDLKINPLDTNILFVSHDHPDHYTDAEVVVEAMTRGMTKRRGHIVSNLSVLEGFGKYENAISKYHQSMCEGVHILNPGESVSIYDVKLTGTKTKHGDPFGIGLRVGTYLGDIGYTGDTEKIDSLSQDFDGVRVLVANVMRERGKRIRGHLCSEDVVDLLESMDKKPELVIMSHMGLKMTNVIGECKYILESTGVKTIAAKIGLKVSLYKDFYSIVYL</sequence>
<evidence type="ECO:0000259" key="2">
    <source>
        <dbReference type="Pfam" id="PF12706"/>
    </source>
</evidence>
<evidence type="ECO:0000313" key="3">
    <source>
        <dbReference type="EMBL" id="HIQ31899.1"/>
    </source>
</evidence>
<dbReference type="Gene3D" id="3.60.15.10">
    <property type="entry name" value="Ribonuclease Z/Hydroxyacylglutathione hydrolase-like"/>
    <property type="match status" value="1"/>
</dbReference>